<gene>
    <name evidence="2" type="ORF">KG103_12205</name>
</gene>
<dbReference type="Proteomes" id="UP000677804">
    <property type="component" value="Chromosome"/>
</dbReference>
<protein>
    <submittedName>
        <fullName evidence="2">Uncharacterized protein</fullName>
    </submittedName>
</protein>
<accession>A0ABX8D197</accession>
<organism evidence="2 3">
    <name type="scientific">Cellulomonas wangleii</name>
    <dbReference type="NCBI Taxonomy" id="2816956"/>
    <lineage>
        <taxon>Bacteria</taxon>
        <taxon>Bacillati</taxon>
        <taxon>Actinomycetota</taxon>
        <taxon>Actinomycetes</taxon>
        <taxon>Micrococcales</taxon>
        <taxon>Cellulomonadaceae</taxon>
        <taxon>Cellulomonas</taxon>
    </lineage>
</organism>
<evidence type="ECO:0000256" key="1">
    <source>
        <dbReference type="SAM" id="MobiDB-lite"/>
    </source>
</evidence>
<feature type="compositionally biased region" description="Low complexity" evidence="1">
    <location>
        <begin position="87"/>
        <end position="98"/>
    </location>
</feature>
<name>A0ABX8D197_9CELL</name>
<reference evidence="2 3" key="1">
    <citation type="submission" date="2021-05" db="EMBL/GenBank/DDBJ databases">
        <title>Novel species in genus Cellulomonas.</title>
        <authorList>
            <person name="Zhang G."/>
        </authorList>
    </citation>
    <scope>NUCLEOTIDE SEQUENCE [LARGE SCALE GENOMIC DNA]</scope>
    <source>
        <strain evidence="3">zg-ZUI222</strain>
    </source>
</reference>
<feature type="region of interest" description="Disordered" evidence="1">
    <location>
        <begin position="63"/>
        <end position="98"/>
    </location>
</feature>
<evidence type="ECO:0000313" key="3">
    <source>
        <dbReference type="Proteomes" id="UP000677804"/>
    </source>
</evidence>
<sequence length="98" mass="10739">MRPSPGLGEATTGGAARSQRDPLREHPLDRRLEPVGMARYTQVRARRQQQAQRRVVAERAVHRREIVPEAEPPDGQAVGGARRRGAGVDPDAATAKTR</sequence>
<keyword evidence="3" id="KW-1185">Reference proteome</keyword>
<feature type="compositionally biased region" description="Basic and acidic residues" evidence="1">
    <location>
        <begin position="18"/>
        <end position="33"/>
    </location>
</feature>
<dbReference type="EMBL" id="CP074405">
    <property type="protein sequence ID" value="QVI61252.1"/>
    <property type="molecule type" value="Genomic_DNA"/>
</dbReference>
<evidence type="ECO:0000313" key="2">
    <source>
        <dbReference type="EMBL" id="QVI61252.1"/>
    </source>
</evidence>
<proteinExistence type="predicted"/>
<feature type="region of interest" description="Disordered" evidence="1">
    <location>
        <begin position="1"/>
        <end position="35"/>
    </location>
</feature>
<dbReference type="RefSeq" id="WP_207340900.1">
    <property type="nucleotide sequence ID" value="NZ_CP074405.1"/>
</dbReference>